<protein>
    <submittedName>
        <fullName evidence="1">SAM-dependent methyltransferase</fullName>
    </submittedName>
</protein>
<organism evidence="1 2">
    <name type="scientific">Trebonia kvetii</name>
    <dbReference type="NCBI Taxonomy" id="2480626"/>
    <lineage>
        <taxon>Bacteria</taxon>
        <taxon>Bacillati</taxon>
        <taxon>Actinomycetota</taxon>
        <taxon>Actinomycetes</taxon>
        <taxon>Streptosporangiales</taxon>
        <taxon>Treboniaceae</taxon>
        <taxon>Trebonia</taxon>
    </lineage>
</organism>
<dbReference type="OrthoDB" id="3216820at2"/>
<dbReference type="Proteomes" id="UP000460272">
    <property type="component" value="Unassembled WGS sequence"/>
</dbReference>
<accession>A0A6P2BMZ9</accession>
<dbReference type="GO" id="GO:0008168">
    <property type="term" value="F:methyltransferase activity"/>
    <property type="evidence" value="ECO:0007669"/>
    <property type="project" value="UniProtKB-KW"/>
</dbReference>
<evidence type="ECO:0000313" key="2">
    <source>
        <dbReference type="Proteomes" id="UP000460272"/>
    </source>
</evidence>
<reference evidence="1 2" key="1">
    <citation type="submission" date="2018-11" db="EMBL/GenBank/DDBJ databases">
        <title>Trebonia kvetii gen.nov., sp.nov., a novel acidophilic actinobacterium, and proposal of the new actinobacterial family Treboniaceae fam. nov.</title>
        <authorList>
            <person name="Rapoport D."/>
            <person name="Sagova-Mareckova M."/>
            <person name="Sedlacek I."/>
            <person name="Provaznik J."/>
            <person name="Kralova S."/>
            <person name="Pavlinic D."/>
            <person name="Benes V."/>
            <person name="Kopecky J."/>
        </authorList>
    </citation>
    <scope>NUCLEOTIDE SEQUENCE [LARGE SCALE GENOMIC DNA]</scope>
    <source>
        <strain evidence="1 2">15Tr583</strain>
    </source>
</reference>
<dbReference type="InterPro" id="IPR029063">
    <property type="entry name" value="SAM-dependent_MTases_sf"/>
</dbReference>
<dbReference type="SUPFAM" id="SSF53335">
    <property type="entry name" value="S-adenosyl-L-methionine-dependent methyltransferases"/>
    <property type="match status" value="1"/>
</dbReference>
<keyword evidence="1" id="KW-0489">Methyltransferase</keyword>
<dbReference type="EMBL" id="RPFW01000014">
    <property type="protein sequence ID" value="TVY99019.1"/>
    <property type="molecule type" value="Genomic_DNA"/>
</dbReference>
<dbReference type="GO" id="GO:0032259">
    <property type="term" value="P:methylation"/>
    <property type="evidence" value="ECO:0007669"/>
    <property type="project" value="UniProtKB-KW"/>
</dbReference>
<sequence>MGPVAISQGINAKVPHPARVYDCWLGGKDNFAADRLAAAEAIEIFPKTVESAQSCRAFLSRVVPYLTEGAGIRQFLDIGSGLPSAQNVHEVAQGIAPESRVVYVDNDPIVMLHARALLASCPEGATGYIQADIRDPEGILAKAAETLDFSRPVAIMLLAMLHFVSDAQDPAGIIRTLMDAVPRGSYLATGHHTADIYPEMLEFARRMSELNPDFTATLRDKKQVTGLFAGLDLVTPGVVQISKWRPESEADALAAAALWGGVARKLRQ</sequence>
<dbReference type="InterPro" id="IPR006764">
    <property type="entry name" value="SAM_dep_MeTrfase_SAV2177_type"/>
</dbReference>
<keyword evidence="1" id="KW-0808">Transferase</keyword>
<evidence type="ECO:0000313" key="1">
    <source>
        <dbReference type="EMBL" id="TVY99019.1"/>
    </source>
</evidence>
<dbReference type="PIRSF" id="PIRSF017393">
    <property type="entry name" value="MTase_SAV2177"/>
    <property type="match status" value="1"/>
</dbReference>
<proteinExistence type="predicted"/>
<comment type="caution">
    <text evidence="1">The sequence shown here is derived from an EMBL/GenBank/DDBJ whole genome shotgun (WGS) entry which is preliminary data.</text>
</comment>
<dbReference type="Gene3D" id="3.40.50.150">
    <property type="entry name" value="Vaccinia Virus protein VP39"/>
    <property type="match status" value="1"/>
</dbReference>
<dbReference type="Pfam" id="PF04672">
    <property type="entry name" value="Methyltransf_19"/>
    <property type="match status" value="1"/>
</dbReference>
<name>A0A6P2BMZ9_9ACTN</name>
<dbReference type="AlphaFoldDB" id="A0A6P2BMZ9"/>
<gene>
    <name evidence="1" type="ORF">EAS64_41995</name>
</gene>
<keyword evidence="2" id="KW-1185">Reference proteome</keyword>